<dbReference type="EMBL" id="BDSP01000041">
    <property type="protein sequence ID" value="GAX11537.1"/>
    <property type="molecule type" value="Genomic_DNA"/>
</dbReference>
<dbReference type="OrthoDB" id="407325at2759"/>
<keyword evidence="3" id="KW-1185">Reference proteome</keyword>
<feature type="region of interest" description="Disordered" evidence="1">
    <location>
        <begin position="1"/>
        <end position="22"/>
    </location>
</feature>
<protein>
    <submittedName>
        <fullName evidence="2">Uncharacterized protein</fullName>
    </submittedName>
</protein>
<name>A0A1Z5JC20_FISSO</name>
<evidence type="ECO:0000313" key="2">
    <source>
        <dbReference type="EMBL" id="GAX11537.1"/>
    </source>
</evidence>
<gene>
    <name evidence="2" type="ORF">FisN_22Lu261</name>
</gene>
<organism evidence="2 3">
    <name type="scientific">Fistulifera solaris</name>
    <name type="common">Oleaginous diatom</name>
    <dbReference type="NCBI Taxonomy" id="1519565"/>
    <lineage>
        <taxon>Eukaryota</taxon>
        <taxon>Sar</taxon>
        <taxon>Stramenopiles</taxon>
        <taxon>Ochrophyta</taxon>
        <taxon>Bacillariophyta</taxon>
        <taxon>Bacillariophyceae</taxon>
        <taxon>Bacillariophycidae</taxon>
        <taxon>Naviculales</taxon>
        <taxon>Naviculaceae</taxon>
        <taxon>Fistulifera</taxon>
    </lineage>
</organism>
<dbReference type="InParanoid" id="A0A1Z5JC20"/>
<dbReference type="PANTHER" id="PTHR14614">
    <property type="entry name" value="HEPATOCELLULAR CARCINOMA-ASSOCIATED ANTIGEN"/>
    <property type="match status" value="1"/>
</dbReference>
<dbReference type="Proteomes" id="UP000198406">
    <property type="component" value="Unassembled WGS sequence"/>
</dbReference>
<sequence length="333" mass="36953">MENASRNLESPSEPKNSFLLDDTKYRPSPQAFQCGEILEEAGEVGSVVFFSTTPNHRLEFSCRGRSVGVLNDQEPVVSNEELEEATAAVDPFFFDKGYTLAGRTGFQIWAGARLVLESLIWPLDQDPPRLVHWQRRLQETAPCRIIELGSGVGLLGASFAAQGGEVLATDLPTLVENAIYPNQQRNKNNAPSSPCPEWLAASSTVPIGSGWLGSTALDWTKPVQEQLSEIQRHNLDLIVASDCVWLVSMLDALLDTVASLFHFSPNATFLMSFQRRDVRKESALFTTVDGILSAVRCRGWALDCLSWKYVKVDGDEEKKEVFLLEIRRDESSS</sequence>
<evidence type="ECO:0000256" key="1">
    <source>
        <dbReference type="SAM" id="MobiDB-lite"/>
    </source>
</evidence>
<dbReference type="InterPro" id="IPR019410">
    <property type="entry name" value="Methyltransf_16"/>
</dbReference>
<dbReference type="SUPFAM" id="SSF53335">
    <property type="entry name" value="S-adenosyl-L-methionine-dependent methyltransferases"/>
    <property type="match status" value="1"/>
</dbReference>
<accession>A0A1Z5JC20</accession>
<dbReference type="PANTHER" id="PTHR14614:SF97">
    <property type="entry name" value="S-ADENOSYL-L-METHIONINE-DEPENDENT METHYLTRANSFERASES SUPERFAMILY PROTEIN"/>
    <property type="match status" value="1"/>
</dbReference>
<reference evidence="2 3" key="1">
    <citation type="journal article" date="2015" name="Plant Cell">
        <title>Oil accumulation by the oleaginous diatom Fistulifera solaris as revealed by the genome and transcriptome.</title>
        <authorList>
            <person name="Tanaka T."/>
            <person name="Maeda Y."/>
            <person name="Veluchamy A."/>
            <person name="Tanaka M."/>
            <person name="Abida H."/>
            <person name="Marechal E."/>
            <person name="Bowler C."/>
            <person name="Muto M."/>
            <person name="Sunaga Y."/>
            <person name="Tanaka M."/>
            <person name="Yoshino T."/>
            <person name="Taniguchi T."/>
            <person name="Fukuda Y."/>
            <person name="Nemoto M."/>
            <person name="Matsumoto M."/>
            <person name="Wong P.S."/>
            <person name="Aburatani S."/>
            <person name="Fujibuchi W."/>
        </authorList>
    </citation>
    <scope>NUCLEOTIDE SEQUENCE [LARGE SCALE GENOMIC DNA]</scope>
    <source>
        <strain evidence="2 3">JPCC DA0580</strain>
    </source>
</reference>
<dbReference type="Gene3D" id="3.40.50.150">
    <property type="entry name" value="Vaccinia Virus protein VP39"/>
    <property type="match status" value="1"/>
</dbReference>
<feature type="compositionally biased region" description="Polar residues" evidence="1">
    <location>
        <begin position="1"/>
        <end position="15"/>
    </location>
</feature>
<dbReference type="Pfam" id="PF10294">
    <property type="entry name" value="Methyltransf_16"/>
    <property type="match status" value="1"/>
</dbReference>
<evidence type="ECO:0000313" key="3">
    <source>
        <dbReference type="Proteomes" id="UP000198406"/>
    </source>
</evidence>
<comment type="caution">
    <text evidence="2">The sequence shown here is derived from an EMBL/GenBank/DDBJ whole genome shotgun (WGS) entry which is preliminary data.</text>
</comment>
<dbReference type="AlphaFoldDB" id="A0A1Z5JC20"/>
<proteinExistence type="predicted"/>
<dbReference type="InterPro" id="IPR029063">
    <property type="entry name" value="SAM-dependent_MTases_sf"/>
</dbReference>